<feature type="compositionally biased region" description="Polar residues" evidence="1">
    <location>
        <begin position="52"/>
        <end position="67"/>
    </location>
</feature>
<dbReference type="EMBL" id="CAUWAG010000007">
    <property type="protein sequence ID" value="CAJ2505283.1"/>
    <property type="molecule type" value="Genomic_DNA"/>
</dbReference>
<organism evidence="2 3">
    <name type="scientific">Anthostomella pinea</name>
    <dbReference type="NCBI Taxonomy" id="933095"/>
    <lineage>
        <taxon>Eukaryota</taxon>
        <taxon>Fungi</taxon>
        <taxon>Dikarya</taxon>
        <taxon>Ascomycota</taxon>
        <taxon>Pezizomycotina</taxon>
        <taxon>Sordariomycetes</taxon>
        <taxon>Xylariomycetidae</taxon>
        <taxon>Xylariales</taxon>
        <taxon>Xylariaceae</taxon>
        <taxon>Anthostomella</taxon>
    </lineage>
</organism>
<evidence type="ECO:0000313" key="3">
    <source>
        <dbReference type="Proteomes" id="UP001295740"/>
    </source>
</evidence>
<evidence type="ECO:0000313" key="2">
    <source>
        <dbReference type="EMBL" id="CAJ2505283.1"/>
    </source>
</evidence>
<comment type="caution">
    <text evidence="2">The sequence shown here is derived from an EMBL/GenBank/DDBJ whole genome shotgun (WGS) entry which is preliminary data.</text>
</comment>
<protein>
    <submittedName>
        <fullName evidence="2">Uu.00g126770.m01.CDS01</fullName>
    </submittedName>
</protein>
<dbReference type="AlphaFoldDB" id="A0AAI8VI23"/>
<dbReference type="Proteomes" id="UP001295740">
    <property type="component" value="Unassembled WGS sequence"/>
</dbReference>
<gene>
    <name evidence="2" type="ORF">KHLLAP_LOCUS5751</name>
</gene>
<name>A0AAI8VI23_9PEZI</name>
<feature type="region of interest" description="Disordered" evidence="1">
    <location>
        <begin position="52"/>
        <end position="73"/>
    </location>
</feature>
<reference evidence="2" key="1">
    <citation type="submission" date="2023-10" db="EMBL/GenBank/DDBJ databases">
        <authorList>
            <person name="Hackl T."/>
        </authorList>
    </citation>
    <scope>NUCLEOTIDE SEQUENCE</scope>
</reference>
<evidence type="ECO:0000256" key="1">
    <source>
        <dbReference type="SAM" id="MobiDB-lite"/>
    </source>
</evidence>
<keyword evidence="3" id="KW-1185">Reference proteome</keyword>
<sequence>MNFVAMLDVHQIAIQQENGQRASRPPTTTGLHRLIELEKEAWHSLKDWVKAQANSSSQREPSASQCLPSDDENEKVDRQVFAAKHLQVALKRFY</sequence>
<accession>A0AAI8VI23</accession>
<proteinExistence type="predicted"/>